<dbReference type="PANTHER" id="PTHR43420">
    <property type="entry name" value="ACETYLTRANSFERASE"/>
    <property type="match status" value="1"/>
</dbReference>
<dbReference type="InterPro" id="IPR000182">
    <property type="entry name" value="GNAT_dom"/>
</dbReference>
<name>A0ABR5NCS8_BRECH</name>
<organism evidence="4 5">
    <name type="scientific">Brevibacillus choshinensis</name>
    <dbReference type="NCBI Taxonomy" id="54911"/>
    <lineage>
        <taxon>Bacteria</taxon>
        <taxon>Bacillati</taxon>
        <taxon>Bacillota</taxon>
        <taxon>Bacilli</taxon>
        <taxon>Bacillales</taxon>
        <taxon>Paenibacillaceae</taxon>
        <taxon>Brevibacillus</taxon>
    </lineage>
</organism>
<evidence type="ECO:0000313" key="4">
    <source>
        <dbReference type="EMBL" id="KQL49356.1"/>
    </source>
</evidence>
<sequence length="169" mass="18962">MEIRRLGPEDAEAFSVVRLEALQKDPDAFGATYEDEKKRTLEEWKERLSQTSPSESGFFGAFSDGEIVGTIGFFRHKGTKARHKVAIVSMYVRESHRGSGLAAGLMNAAIDYLRGLGDVDQVQLAVVTTNPAAVRFYEKMGFATYGFEKRALRVGDQYFDEALMYLLFE</sequence>
<accession>A0ABR5NCS8</accession>
<dbReference type="PROSITE" id="PS51186">
    <property type="entry name" value="GNAT"/>
    <property type="match status" value="1"/>
</dbReference>
<dbReference type="PANTHER" id="PTHR43420:SF47">
    <property type="entry name" value="N-ACETYLTRANSFERASE DOMAIN-CONTAINING PROTEIN"/>
    <property type="match status" value="1"/>
</dbReference>
<dbReference type="CDD" id="cd04301">
    <property type="entry name" value="NAT_SF"/>
    <property type="match status" value="1"/>
</dbReference>
<evidence type="ECO:0000259" key="3">
    <source>
        <dbReference type="PROSITE" id="PS51186"/>
    </source>
</evidence>
<dbReference type="InterPro" id="IPR016181">
    <property type="entry name" value="Acyl_CoA_acyltransferase"/>
</dbReference>
<reference evidence="4 5" key="1">
    <citation type="submission" date="2015-09" db="EMBL/GenBank/DDBJ databases">
        <title>Genome sequencing project for genomic taxonomy and phylogenomics of Bacillus-like bacteria.</title>
        <authorList>
            <person name="Liu B."/>
            <person name="Wang J."/>
            <person name="Zhu Y."/>
            <person name="Liu G."/>
            <person name="Chen Q."/>
            <person name="Chen Z."/>
            <person name="Lan J."/>
            <person name="Che J."/>
            <person name="Ge C."/>
            <person name="Shi H."/>
            <person name="Pan Z."/>
            <person name="Liu X."/>
        </authorList>
    </citation>
    <scope>NUCLEOTIDE SEQUENCE [LARGE SCALE GENOMIC DNA]</scope>
    <source>
        <strain evidence="4 5">DSM 8552</strain>
    </source>
</reference>
<dbReference type="InterPro" id="IPR050680">
    <property type="entry name" value="YpeA/RimI_acetyltransf"/>
</dbReference>
<dbReference type="Proteomes" id="UP000051063">
    <property type="component" value="Unassembled WGS sequence"/>
</dbReference>
<evidence type="ECO:0000256" key="2">
    <source>
        <dbReference type="ARBA" id="ARBA00023315"/>
    </source>
</evidence>
<gene>
    <name evidence="4" type="ORF">AN963_06235</name>
</gene>
<proteinExistence type="predicted"/>
<evidence type="ECO:0000313" key="5">
    <source>
        <dbReference type="Proteomes" id="UP000051063"/>
    </source>
</evidence>
<evidence type="ECO:0000256" key="1">
    <source>
        <dbReference type="ARBA" id="ARBA00022679"/>
    </source>
</evidence>
<dbReference type="Pfam" id="PF00583">
    <property type="entry name" value="Acetyltransf_1"/>
    <property type="match status" value="1"/>
</dbReference>
<feature type="domain" description="N-acetyltransferase" evidence="3">
    <location>
        <begin position="1"/>
        <end position="169"/>
    </location>
</feature>
<comment type="caution">
    <text evidence="4">The sequence shown here is derived from an EMBL/GenBank/DDBJ whole genome shotgun (WGS) entry which is preliminary data.</text>
</comment>
<protein>
    <submittedName>
        <fullName evidence="4">Acetyltransferase</fullName>
    </submittedName>
</protein>
<keyword evidence="5" id="KW-1185">Reference proteome</keyword>
<dbReference type="EMBL" id="LJJB01000007">
    <property type="protein sequence ID" value="KQL49356.1"/>
    <property type="molecule type" value="Genomic_DNA"/>
</dbReference>
<dbReference type="SUPFAM" id="SSF55729">
    <property type="entry name" value="Acyl-CoA N-acyltransferases (Nat)"/>
    <property type="match status" value="1"/>
</dbReference>
<dbReference type="RefSeq" id="WP_055743655.1">
    <property type="nucleotide sequence ID" value="NZ_LJJB01000007.1"/>
</dbReference>
<dbReference type="Gene3D" id="3.40.630.30">
    <property type="match status" value="1"/>
</dbReference>
<keyword evidence="2" id="KW-0012">Acyltransferase</keyword>
<keyword evidence="1" id="KW-0808">Transferase</keyword>